<dbReference type="NCBIfam" id="TIGR02683">
    <property type="entry name" value="upstrm_HI1419"/>
    <property type="match status" value="1"/>
</dbReference>
<organism evidence="1">
    <name type="scientific">Bifidobacterium longum subsp. infantis CCUG 52486</name>
    <dbReference type="NCBI Taxonomy" id="537937"/>
    <lineage>
        <taxon>Bacteria</taxon>
        <taxon>Bacillati</taxon>
        <taxon>Actinomycetota</taxon>
        <taxon>Actinomycetes</taxon>
        <taxon>Bifidobacteriales</taxon>
        <taxon>Bifidobacteriaceae</taxon>
        <taxon>Bifidobacterium</taxon>
    </lineage>
</organism>
<dbReference type="PANTHER" id="PTHR41791">
    <property type="entry name" value="SSL7039 PROTEIN"/>
    <property type="match status" value="1"/>
</dbReference>
<dbReference type="PANTHER" id="PTHR41791:SF1">
    <property type="entry name" value="SSL7039 PROTEIN"/>
    <property type="match status" value="1"/>
</dbReference>
<accession>C5E9W0</accession>
<dbReference type="HOGENOM" id="CLU_152445_0_1_11"/>
<protein>
    <submittedName>
        <fullName evidence="1">Putative addiction module killer protein</fullName>
    </submittedName>
</protein>
<dbReference type="EMBL" id="DS990239">
    <property type="protein sequence ID" value="EEQ54804.1"/>
    <property type="molecule type" value="Genomic_DNA"/>
</dbReference>
<dbReference type="InterPro" id="IPR014056">
    <property type="entry name" value="TypeIITA-like_toxin_pred"/>
</dbReference>
<dbReference type="Proteomes" id="UP000005084">
    <property type="component" value="Unassembled WGS sequence"/>
</dbReference>
<sequence>MRYNKGMEIKQTAEYRKWFKKLRNREAKAAIQARLDACKLAGRPFGDIKPVGGPVSEMRFHIGAGYRVYFTTRGNVLMLLLAGGDKSTQQTDIKQAHAILDDYKEQQ</sequence>
<gene>
    <name evidence="1" type="ORF">BLIG_00755</name>
</gene>
<name>C5E9W0_BIFLI</name>
<evidence type="ECO:0000313" key="1">
    <source>
        <dbReference type="EMBL" id="EEQ54804.1"/>
    </source>
</evidence>
<dbReference type="InterPro" id="IPR009241">
    <property type="entry name" value="HigB-like"/>
</dbReference>
<dbReference type="PIRSF" id="PIRSF028744">
    <property type="entry name" value="Addict_mod_HI1419"/>
    <property type="match status" value="1"/>
</dbReference>
<dbReference type="Pfam" id="PF05973">
    <property type="entry name" value="Gp49"/>
    <property type="match status" value="1"/>
</dbReference>
<dbReference type="AlphaFoldDB" id="C5E9W0"/>
<proteinExistence type="predicted"/>
<reference evidence="1" key="1">
    <citation type="submission" date="2008-08" db="EMBL/GenBank/DDBJ databases">
        <title>Annotation of Bifidobacterium longum subsp. infantis CCUG 52486.</title>
        <authorList>
            <consortium name="The Broad Institute Genome Sequencing Platform"/>
            <person name="Gougoulias C."/>
            <person name="Tuohy K.M."/>
            <person name="Gibson G.R."/>
            <person name="Ward D."/>
            <person name="Mehta T."/>
            <person name="Young S."/>
            <person name="Jaffe D."/>
            <person name="Gnerre S."/>
            <person name="Berlin A."/>
            <person name="Heiman D."/>
            <person name="Hepburn T."/>
            <person name="Shea T."/>
            <person name="Sykes S."/>
            <person name="Alvarado L."/>
            <person name="Kodira C."/>
            <person name="Borodovsky M."/>
            <person name="Lander E."/>
            <person name="Galagan J."/>
            <person name="Nusbaum C."/>
            <person name="Birren B."/>
        </authorList>
    </citation>
    <scope>NUCLEOTIDE SEQUENCE [LARGE SCALE GENOMIC DNA]</scope>
    <source>
        <strain evidence="1">CCUG 52486</strain>
    </source>
</reference>